<accession>A0A139Q0I2</accession>
<dbReference type="RefSeq" id="WP_061438612.1">
    <property type="nucleotide sequence ID" value="NZ_KQ970285.1"/>
</dbReference>
<proteinExistence type="predicted"/>
<evidence type="ECO:0000313" key="1">
    <source>
        <dbReference type="EMBL" id="KXT96066.1"/>
    </source>
</evidence>
<comment type="caution">
    <text evidence="1">The sequence shown here is derived from an EMBL/GenBank/DDBJ whole genome shotgun (WGS) entry which is preliminary data.</text>
</comment>
<organism evidence="1 2">
    <name type="scientific">Streptococcus mitis</name>
    <dbReference type="NCBI Taxonomy" id="28037"/>
    <lineage>
        <taxon>Bacteria</taxon>
        <taxon>Bacillati</taxon>
        <taxon>Bacillota</taxon>
        <taxon>Bacilli</taxon>
        <taxon>Lactobacillales</taxon>
        <taxon>Streptococcaceae</taxon>
        <taxon>Streptococcus</taxon>
        <taxon>Streptococcus mitis group</taxon>
    </lineage>
</organism>
<dbReference type="PATRIC" id="fig|28037.233.peg.142"/>
<dbReference type="Proteomes" id="UP000070458">
    <property type="component" value="Unassembled WGS sequence"/>
</dbReference>
<dbReference type="OrthoDB" id="2065887at2"/>
<gene>
    <name evidence="1" type="ORF">SMIDD26_00132</name>
</gene>
<protein>
    <submittedName>
        <fullName evidence="1">Uncharacterized protein</fullName>
    </submittedName>
</protein>
<evidence type="ECO:0000313" key="2">
    <source>
        <dbReference type="Proteomes" id="UP000070458"/>
    </source>
</evidence>
<dbReference type="EMBL" id="LQOD01000018">
    <property type="protein sequence ID" value="KXT96066.1"/>
    <property type="molecule type" value="Genomic_DNA"/>
</dbReference>
<reference evidence="1 2" key="1">
    <citation type="submission" date="2016-01" db="EMBL/GenBank/DDBJ databases">
        <title>Highly variable Streptococcus oralis are common among viridans streptococci isolated from primates.</title>
        <authorList>
            <person name="Denapaite D."/>
            <person name="Rieger M."/>
            <person name="Koendgen S."/>
            <person name="Brueckner R."/>
            <person name="Ochigava I."/>
            <person name="Kappeler P."/>
            <person name="Maetz-Rensing K."/>
            <person name="Leendertz F."/>
            <person name="Hakenbeck R."/>
        </authorList>
    </citation>
    <scope>NUCLEOTIDE SEQUENCE [LARGE SCALE GENOMIC DNA]</scope>
    <source>
        <strain evidence="1 2">DD26</strain>
    </source>
</reference>
<name>A0A139Q0I2_STRMT</name>
<sequence>MTRFIQNITIENRQVDRENLFAIGYCPEIAKHLLCVHISWIAGYDRYYELDEGDRALFEINREIFLKKYEKEIKAHLTERLIGAGALRDYDFRCLPDDILESLDKYPPFEGYVYQDGLLCPRIKIEDRYFNLPPIYDKEYR</sequence>
<dbReference type="AlphaFoldDB" id="A0A139Q0I2"/>